<protein>
    <submittedName>
        <fullName evidence="2">Uncharacterized protein</fullName>
    </submittedName>
</protein>
<feature type="transmembrane region" description="Helical" evidence="1">
    <location>
        <begin position="12"/>
        <end position="34"/>
    </location>
</feature>
<feature type="transmembrane region" description="Helical" evidence="1">
    <location>
        <begin position="80"/>
        <end position="101"/>
    </location>
</feature>
<evidence type="ECO:0000313" key="2">
    <source>
        <dbReference type="EMBL" id="UYP45482.1"/>
    </source>
</evidence>
<reference evidence="2" key="1">
    <citation type="submission" date="2022-09" db="EMBL/GenBank/DDBJ databases">
        <title>Actin cytoskeleton and complex cell architecture in an #Asgard archaeon.</title>
        <authorList>
            <person name="Ponce Toledo R.I."/>
            <person name="Schleper C."/>
            <person name="Rodrigues Oliveira T."/>
            <person name="Wollweber F."/>
            <person name="Xu J."/>
            <person name="Rittmann S."/>
            <person name="Klingl A."/>
            <person name="Pilhofer M."/>
        </authorList>
    </citation>
    <scope>NUCLEOTIDE SEQUENCE</scope>
    <source>
        <strain evidence="2">B-35</strain>
    </source>
</reference>
<feature type="transmembrane region" description="Helical" evidence="1">
    <location>
        <begin position="247"/>
        <end position="265"/>
    </location>
</feature>
<accession>A0ABY6HPQ4</accession>
<feature type="transmembrane region" description="Helical" evidence="1">
    <location>
        <begin position="182"/>
        <end position="202"/>
    </location>
</feature>
<evidence type="ECO:0000256" key="1">
    <source>
        <dbReference type="SAM" id="Phobius"/>
    </source>
</evidence>
<feature type="transmembrane region" description="Helical" evidence="1">
    <location>
        <begin position="222"/>
        <end position="241"/>
    </location>
</feature>
<proteinExistence type="predicted"/>
<feature type="transmembrane region" description="Helical" evidence="1">
    <location>
        <begin position="113"/>
        <end position="135"/>
    </location>
</feature>
<dbReference type="Proteomes" id="UP001208689">
    <property type="component" value="Chromosome"/>
</dbReference>
<keyword evidence="1" id="KW-1133">Transmembrane helix</keyword>
<keyword evidence="1" id="KW-0812">Transmembrane</keyword>
<feature type="transmembrane region" description="Helical" evidence="1">
    <location>
        <begin position="40"/>
        <end position="59"/>
    </location>
</feature>
<gene>
    <name evidence="2" type="ORF">NEF87_001767</name>
</gene>
<feature type="transmembrane region" description="Helical" evidence="1">
    <location>
        <begin position="159"/>
        <end position="176"/>
    </location>
</feature>
<keyword evidence="1" id="KW-0472">Membrane</keyword>
<name>A0ABY6HPQ4_9ARCH</name>
<organism evidence="2 3">
    <name type="scientific">Candidatus Lokiarchaeum ossiferum</name>
    <dbReference type="NCBI Taxonomy" id="2951803"/>
    <lineage>
        <taxon>Archaea</taxon>
        <taxon>Promethearchaeati</taxon>
        <taxon>Promethearchaeota</taxon>
        <taxon>Promethearchaeia</taxon>
        <taxon>Promethearchaeales</taxon>
        <taxon>Promethearchaeaceae</taxon>
        <taxon>Candidatus Lokiarchaeum</taxon>
    </lineage>
</organism>
<evidence type="ECO:0000313" key="3">
    <source>
        <dbReference type="Proteomes" id="UP001208689"/>
    </source>
</evidence>
<dbReference type="EMBL" id="CP104013">
    <property type="protein sequence ID" value="UYP45482.1"/>
    <property type="molecule type" value="Genomic_DNA"/>
</dbReference>
<keyword evidence="3" id="KW-1185">Reference proteome</keyword>
<sequence>MADHIFGKLTFFDMLKIGALSFLQATSITILVNFIDLDSIIIPITGLLAFIIFQLLLLLPVDKDPHSIDFQYLLHKTWPIIIEIVLEIIILTTSAIILIPLFKSGYSTSDIYWIHYLCLVTHIIFLVPLYTYIFFKKKEKNYHYIEKSNIILDLKKNKHYSIAIMINLSYLLIFVIDANFLGIGSLVFYIGFLFIPFIFNLFFHKRVDPISKIIPSTIIKQFIFYITWFWIAIIGFGFLIVESNPTFQVFGFVNLNGLLLLQYFFQQNISKTLKITIPKRLNGAKSNSINSTEGIKCLTCGNVVESQLLTELSEDTPIYCVQCGEKIRFQEIYPLPKEKILSDHQKILKKVQQSPTTLHSMEEKH</sequence>